<reference evidence="2" key="1">
    <citation type="journal article" date="2020" name="Nature">
        <title>Giant virus diversity and host interactions through global metagenomics.</title>
        <authorList>
            <person name="Schulz F."/>
            <person name="Roux S."/>
            <person name="Paez-Espino D."/>
            <person name="Jungbluth S."/>
            <person name="Walsh D.A."/>
            <person name="Denef V.J."/>
            <person name="McMahon K.D."/>
            <person name="Konstantinidis K.T."/>
            <person name="Eloe-Fadrosh E.A."/>
            <person name="Kyrpides N.C."/>
            <person name="Woyke T."/>
        </authorList>
    </citation>
    <scope>NUCLEOTIDE SEQUENCE</scope>
    <source>
        <strain evidence="2">GVMAG-M-3300020182-84</strain>
    </source>
</reference>
<dbReference type="SUPFAM" id="SSF52087">
    <property type="entry name" value="CRAL/TRIO domain"/>
    <property type="match status" value="1"/>
</dbReference>
<dbReference type="InterPro" id="IPR001251">
    <property type="entry name" value="CRAL-TRIO_dom"/>
</dbReference>
<dbReference type="InterPro" id="IPR036865">
    <property type="entry name" value="CRAL-TRIO_dom_sf"/>
</dbReference>
<sequence>MNIRHQPMVILPNSYKIYINFNVLKTLLNNDTYDNISDYALQLIDKILQNYPEFELHMDLNGFSASSMATQGNLLKRFCTKIVGKDNPCTKNLKYMHVYNTPHMMSTIENICSPYTDSSTANRYTYHSKKVSPQLLNDLFIDY</sequence>
<evidence type="ECO:0000313" key="2">
    <source>
        <dbReference type="EMBL" id="QHS98328.1"/>
    </source>
</evidence>
<dbReference type="Gene3D" id="3.40.525.10">
    <property type="entry name" value="CRAL-TRIO lipid binding domain"/>
    <property type="match status" value="1"/>
</dbReference>
<name>A0A6C0C3U9_9ZZZZ</name>
<organism evidence="2">
    <name type="scientific">viral metagenome</name>
    <dbReference type="NCBI Taxonomy" id="1070528"/>
    <lineage>
        <taxon>unclassified sequences</taxon>
        <taxon>metagenomes</taxon>
        <taxon>organismal metagenomes</taxon>
    </lineage>
</organism>
<feature type="domain" description="CRAL-TRIO" evidence="1">
    <location>
        <begin position="40"/>
        <end position="134"/>
    </location>
</feature>
<dbReference type="AlphaFoldDB" id="A0A6C0C3U9"/>
<accession>A0A6C0C3U9</accession>
<dbReference type="Pfam" id="PF00650">
    <property type="entry name" value="CRAL_TRIO"/>
    <property type="match status" value="1"/>
</dbReference>
<protein>
    <recommendedName>
        <fullName evidence="1">CRAL-TRIO domain-containing protein</fullName>
    </recommendedName>
</protein>
<proteinExistence type="predicted"/>
<dbReference type="EMBL" id="MN739314">
    <property type="protein sequence ID" value="QHS98328.1"/>
    <property type="molecule type" value="Genomic_DNA"/>
</dbReference>
<evidence type="ECO:0000259" key="1">
    <source>
        <dbReference type="Pfam" id="PF00650"/>
    </source>
</evidence>